<dbReference type="FunFam" id="3.40.430.10:FF:000001">
    <property type="entry name" value="Dihydrofolate reductase"/>
    <property type="match status" value="1"/>
</dbReference>
<proteinExistence type="inferred from homology"/>
<dbReference type="InterPro" id="IPR024072">
    <property type="entry name" value="DHFR-like_dom_sf"/>
</dbReference>
<dbReference type="NCBIfam" id="NF008037">
    <property type="entry name" value="PRK10769.1"/>
    <property type="match status" value="1"/>
</dbReference>
<dbReference type="GO" id="GO:0006730">
    <property type="term" value="P:one-carbon metabolic process"/>
    <property type="evidence" value="ECO:0007669"/>
    <property type="project" value="UniProtKB-KW"/>
</dbReference>
<dbReference type="EMBL" id="JAHHGM010000001">
    <property type="protein sequence ID" value="MBT2987583.1"/>
    <property type="molecule type" value="Genomic_DNA"/>
</dbReference>
<comment type="catalytic activity">
    <reaction evidence="8">
        <text>(6S)-5,6,7,8-tetrahydrofolate + NADP(+) = 7,8-dihydrofolate + NADPH + H(+)</text>
        <dbReference type="Rhea" id="RHEA:15009"/>
        <dbReference type="ChEBI" id="CHEBI:15378"/>
        <dbReference type="ChEBI" id="CHEBI:57451"/>
        <dbReference type="ChEBI" id="CHEBI:57453"/>
        <dbReference type="ChEBI" id="CHEBI:57783"/>
        <dbReference type="ChEBI" id="CHEBI:58349"/>
        <dbReference type="EC" id="1.5.1.3"/>
    </reaction>
</comment>
<dbReference type="PANTHER" id="PTHR48069:SF3">
    <property type="entry name" value="DIHYDROFOLATE REDUCTASE"/>
    <property type="match status" value="1"/>
</dbReference>
<dbReference type="GO" id="GO:0046654">
    <property type="term" value="P:tetrahydrofolate biosynthetic process"/>
    <property type="evidence" value="ECO:0007669"/>
    <property type="project" value="InterPro"/>
</dbReference>
<evidence type="ECO:0000256" key="5">
    <source>
        <dbReference type="ARBA" id="ARBA00022857"/>
    </source>
</evidence>
<dbReference type="InterPro" id="IPR012259">
    <property type="entry name" value="DHFR"/>
</dbReference>
<evidence type="ECO:0000313" key="11">
    <source>
        <dbReference type="EMBL" id="MBT2987583.1"/>
    </source>
</evidence>
<dbReference type="SUPFAM" id="SSF53597">
    <property type="entry name" value="Dihydrofolate reductase-like"/>
    <property type="match status" value="1"/>
</dbReference>
<dbReference type="Pfam" id="PF00186">
    <property type="entry name" value="DHFR_1"/>
    <property type="match status" value="1"/>
</dbReference>
<dbReference type="GO" id="GO:0004146">
    <property type="term" value="F:dihydrofolate reductase activity"/>
    <property type="evidence" value="ECO:0007669"/>
    <property type="project" value="UniProtKB-EC"/>
</dbReference>
<evidence type="ECO:0000256" key="3">
    <source>
        <dbReference type="ARBA" id="ARBA00012856"/>
    </source>
</evidence>
<evidence type="ECO:0000256" key="9">
    <source>
        <dbReference type="RuleBase" id="RU004474"/>
    </source>
</evidence>
<evidence type="ECO:0000256" key="6">
    <source>
        <dbReference type="ARBA" id="ARBA00023002"/>
    </source>
</evidence>
<dbReference type="Proteomes" id="UP000770889">
    <property type="component" value="Unassembled WGS sequence"/>
</dbReference>
<organism evidence="11 12">
    <name type="scientific">Candidatus Thiodiazotropha taylori</name>
    <dbReference type="NCBI Taxonomy" id="2792791"/>
    <lineage>
        <taxon>Bacteria</taxon>
        <taxon>Pseudomonadati</taxon>
        <taxon>Pseudomonadota</taxon>
        <taxon>Gammaproteobacteria</taxon>
        <taxon>Chromatiales</taxon>
        <taxon>Sedimenticolaceae</taxon>
        <taxon>Candidatus Thiodiazotropha</taxon>
    </lineage>
</organism>
<reference evidence="11 12" key="1">
    <citation type="submission" date="2021-05" db="EMBL/GenBank/DDBJ databases">
        <title>Genetic and Functional Diversity in Clade A Lucinid endosymbionts from the Bahamas.</title>
        <authorList>
            <person name="Giani N.M."/>
            <person name="Engel A.S."/>
            <person name="Campbell B.J."/>
        </authorList>
    </citation>
    <scope>NUCLEOTIDE SEQUENCE [LARGE SCALE GENOMIC DNA]</scope>
    <source>
        <strain evidence="11">LUC16012Gg_MoonRockCtena</strain>
    </source>
</reference>
<evidence type="ECO:0000259" key="10">
    <source>
        <dbReference type="PROSITE" id="PS51330"/>
    </source>
</evidence>
<evidence type="ECO:0000256" key="2">
    <source>
        <dbReference type="ARBA" id="ARBA00009539"/>
    </source>
</evidence>
<evidence type="ECO:0000313" key="12">
    <source>
        <dbReference type="Proteomes" id="UP000770889"/>
    </source>
</evidence>
<dbReference type="Gene3D" id="3.40.430.10">
    <property type="entry name" value="Dihydrofolate Reductase, subunit A"/>
    <property type="match status" value="1"/>
</dbReference>
<evidence type="ECO:0000256" key="1">
    <source>
        <dbReference type="ARBA" id="ARBA00004903"/>
    </source>
</evidence>
<dbReference type="GO" id="GO:0046452">
    <property type="term" value="P:dihydrofolate metabolic process"/>
    <property type="evidence" value="ECO:0007669"/>
    <property type="project" value="TreeGrafter"/>
</dbReference>
<dbReference type="GO" id="GO:0005829">
    <property type="term" value="C:cytosol"/>
    <property type="evidence" value="ECO:0007669"/>
    <property type="project" value="TreeGrafter"/>
</dbReference>
<dbReference type="PANTHER" id="PTHR48069">
    <property type="entry name" value="DIHYDROFOLATE REDUCTASE"/>
    <property type="match status" value="1"/>
</dbReference>
<dbReference type="GO" id="GO:0046655">
    <property type="term" value="P:folic acid metabolic process"/>
    <property type="evidence" value="ECO:0007669"/>
    <property type="project" value="TreeGrafter"/>
</dbReference>
<dbReference type="InterPro" id="IPR017925">
    <property type="entry name" value="DHFR_CS"/>
</dbReference>
<accession>A0A944M5Q1</accession>
<protein>
    <recommendedName>
        <fullName evidence="3 8">Dihydrofolate reductase</fullName>
        <ecNumber evidence="3 8">1.5.1.3</ecNumber>
    </recommendedName>
</protein>
<dbReference type="GO" id="GO:0070401">
    <property type="term" value="F:NADP+ binding"/>
    <property type="evidence" value="ECO:0007669"/>
    <property type="project" value="UniProtKB-ARBA"/>
</dbReference>
<evidence type="ECO:0000256" key="8">
    <source>
        <dbReference type="PIRNR" id="PIRNR000194"/>
    </source>
</evidence>
<dbReference type="EC" id="1.5.1.3" evidence="3 8"/>
<comment type="pathway">
    <text evidence="1 8">Cofactor biosynthesis; tetrahydrofolate biosynthesis; 5,6,7,8-tetrahydrofolate from 7,8-dihydrofolate: step 1/1.</text>
</comment>
<evidence type="ECO:0000256" key="4">
    <source>
        <dbReference type="ARBA" id="ARBA00022563"/>
    </source>
</evidence>
<feature type="domain" description="DHFR" evidence="10">
    <location>
        <begin position="4"/>
        <end position="162"/>
    </location>
</feature>
<name>A0A944M5Q1_9GAMM</name>
<dbReference type="PROSITE" id="PS00075">
    <property type="entry name" value="DHFR_1"/>
    <property type="match status" value="1"/>
</dbReference>
<gene>
    <name evidence="11" type="primary">folA</name>
    <name evidence="11" type="ORF">KME65_01340</name>
</gene>
<keyword evidence="5 8" id="KW-0521">NADP</keyword>
<comment type="similarity">
    <text evidence="2 8 9">Belongs to the dihydrofolate reductase family.</text>
</comment>
<keyword evidence="6 8" id="KW-0560">Oxidoreductase</keyword>
<sequence length="165" mass="18435">MKPLISLIAAVANNGVIGVDNSLPWRLPADLKHFKALTMGKPIVMGRRTWESLPGVLPGRRHIVVSRNRDYRAEGCELVHSVDEALQLAGDAAEIMIVGGGGLYRQMLPRADRLYLTLVEADVEGDAYFPEIDWSQWHEVSRETHAADDRNLFAYSFVILNRISP</sequence>
<dbReference type="InterPro" id="IPR001796">
    <property type="entry name" value="DHFR_dom"/>
</dbReference>
<dbReference type="AlphaFoldDB" id="A0A944M5Q1"/>
<keyword evidence="4 8" id="KW-0554">One-carbon metabolism</keyword>
<comment type="caution">
    <text evidence="11">The sequence shown here is derived from an EMBL/GenBank/DDBJ whole genome shotgun (WGS) entry which is preliminary data.</text>
</comment>
<dbReference type="PRINTS" id="PR00070">
    <property type="entry name" value="DHFR"/>
</dbReference>
<dbReference type="CDD" id="cd00209">
    <property type="entry name" value="DHFR"/>
    <property type="match status" value="1"/>
</dbReference>
<dbReference type="PROSITE" id="PS51330">
    <property type="entry name" value="DHFR_2"/>
    <property type="match status" value="1"/>
</dbReference>
<evidence type="ECO:0000256" key="7">
    <source>
        <dbReference type="ARBA" id="ARBA00025067"/>
    </source>
</evidence>
<dbReference type="PIRSF" id="PIRSF000194">
    <property type="entry name" value="DHFR"/>
    <property type="match status" value="1"/>
</dbReference>
<comment type="function">
    <text evidence="7 8">Key enzyme in folate metabolism. Catalyzes an essential reaction for de novo glycine and purine synthesis, and for DNA precursor synthesis.</text>
</comment>